<accession>A0ABW6CZT6</accession>
<name>A0ABW6CZT6_9BACT</name>
<dbReference type="EMBL" id="JBBKYA010000001">
    <property type="protein sequence ID" value="MFD3275081.1"/>
    <property type="molecule type" value="Genomic_DNA"/>
</dbReference>
<evidence type="ECO:0000256" key="1">
    <source>
        <dbReference type="ARBA" id="ARBA00022729"/>
    </source>
</evidence>
<dbReference type="InterPro" id="IPR001769">
    <property type="entry name" value="Gingipain"/>
</dbReference>
<dbReference type="InterPro" id="IPR029030">
    <property type="entry name" value="Caspase-like_dom_sf"/>
</dbReference>
<sequence>MLKYKHSIHKLNPFPLLLVLFLFTWNLFGQIDTPLQQGKWIRLAVTQSGFYAINQTWLAKHHIENTQPDKICIYAANKGMLNPNEPYQNGLLKPIPAYYQGGPTANWSILFWGESPHALRQQETWKQETNLYSDSTYYFIQLDAAKTNPIEEIDNVPSNVPFLPYAWSLKHYEPETYNLLQSGQTWLGDAFYGNSSKILQYTLPDYLSGQAAYLNVKLFASSVSPSTFTIPIIDKSISIKPILGGRYDNKSFGEDISTWTSPVLTNKSWTWPINFQSTGGTGYLDYISFMYPKGFDANYENPLYLLPNKTDSLLNITIPNLRASQQIWINNGGITWKKLARNASFSYSFHPNSQLAIANLEQANEPIFCGQIGNQNTFNIAADTELLILSSSPLENVASNFAKYKTSQRNIKSKNITTQAIFNDFSGGKQDVTAIRNFIRFQFQKQGSKLKYVILLGDASIDYKGKNVVSTALEKACFVPTYQSEESFHPLLSYASDDYYGIFPEGSGVWKEGENLQVAIGRIPAKNPQEAEMFVNKLKDFESKQLTAPPRFAWVADDGDSNIHMQDAEDFSTMLQKALFPVQQEKLYLDQYPMQLSNGVYTSPAGTKALVNLFEEKADFIHFMGHGSESGWTDEKLLTTNELIKLKNNTHLPILLTATCQFGRYDDPNILSGGEVSLLSDQGGAIALISTTRPVFQSSNYLFGQAFYRSMLANKENGNYRLGDLFRDAKNASQAGVINRNIHLLGDPTLALPWTSKNLPAELDTSKQEILLKGLAQGAKIQMGLFRISDAQKTLGTKNTEFQYPVMSSLIWKSAGESSSNTSTLSTKSMPSLNPSQRYQLHIWSVDGNAKYASAIEPEQWKNKQKTENIAPIIKIELLAEDLNATSRNPWLSVSLADSSGLMWQNVTGEIAYIVLDDSVQIDLGSKFIPDINNPKRGALTHQLKSLKPGVHKIQAFCWDIYNNYAQASLSFQVKQDELESMNGYMYPNPLGPTFHFVFKQEKPWNSMPYEIQVFDLLGKEILRKKGLSSYFIDDQGMIEFEWAAAEIEKLNHNMILQIKLEDPMTNKIIVFRQKTSTLK</sequence>
<dbReference type="RefSeq" id="WP_377974767.1">
    <property type="nucleotide sequence ID" value="NZ_JBBKYA010000001.1"/>
</dbReference>
<evidence type="ECO:0000259" key="2">
    <source>
        <dbReference type="Pfam" id="PF01364"/>
    </source>
</evidence>
<dbReference type="Gene3D" id="3.40.50.10390">
    <property type="entry name" value="Gingipain r, domain 1"/>
    <property type="match status" value="1"/>
</dbReference>
<proteinExistence type="predicted"/>
<dbReference type="NCBIfam" id="NF033707">
    <property type="entry name" value="T9SS_sortase"/>
    <property type="match status" value="1"/>
</dbReference>
<dbReference type="CDD" id="cd02258">
    <property type="entry name" value="Peptidase_C25_N"/>
    <property type="match status" value="1"/>
</dbReference>
<keyword evidence="4" id="KW-1185">Reference proteome</keyword>
<organism evidence="3 4">
    <name type="scientific">Aquirufa echingensis</name>
    <dbReference type="NCBI Taxonomy" id="3096516"/>
    <lineage>
        <taxon>Bacteria</taxon>
        <taxon>Pseudomonadati</taxon>
        <taxon>Bacteroidota</taxon>
        <taxon>Cytophagia</taxon>
        <taxon>Cytophagales</taxon>
        <taxon>Flectobacillaceae</taxon>
        <taxon>Aquirufa</taxon>
    </lineage>
</organism>
<keyword evidence="1" id="KW-0732">Signal</keyword>
<comment type="caution">
    <text evidence="3">The sequence shown here is derived from an EMBL/GenBank/DDBJ whole genome shotgun (WGS) entry which is preliminary data.</text>
</comment>
<evidence type="ECO:0000313" key="4">
    <source>
        <dbReference type="Proteomes" id="UP001598114"/>
    </source>
</evidence>
<dbReference type="InterPro" id="IPR029031">
    <property type="entry name" value="Gingipain_N_sf"/>
</dbReference>
<dbReference type="Proteomes" id="UP001598114">
    <property type="component" value="Unassembled WGS sequence"/>
</dbReference>
<feature type="domain" description="Gingipain" evidence="2">
    <location>
        <begin position="387"/>
        <end position="752"/>
    </location>
</feature>
<evidence type="ECO:0000313" key="3">
    <source>
        <dbReference type="EMBL" id="MFD3275081.1"/>
    </source>
</evidence>
<dbReference type="SUPFAM" id="SSF52129">
    <property type="entry name" value="Caspase-like"/>
    <property type="match status" value="1"/>
</dbReference>
<reference evidence="3 4" key="1">
    <citation type="submission" date="2024-03" db="EMBL/GenBank/DDBJ databases">
        <title>Aquirufa genome sequencing.</title>
        <authorList>
            <person name="Pitt A."/>
            <person name="Hahn M.W."/>
        </authorList>
    </citation>
    <scope>NUCLEOTIDE SEQUENCE [LARGE SCALE GENOMIC DNA]</scope>
    <source>
        <strain evidence="3 4">PLAD-142S6K</strain>
    </source>
</reference>
<protein>
    <submittedName>
        <fullName evidence="3">Type IX secretion system sortase PorU</fullName>
    </submittedName>
</protein>
<dbReference type="Pfam" id="PF01364">
    <property type="entry name" value="Peptidase_C25"/>
    <property type="match status" value="1"/>
</dbReference>
<dbReference type="Gene3D" id="3.40.50.1460">
    <property type="match status" value="1"/>
</dbReference>
<gene>
    <name evidence="3" type="primary">porU</name>
    <name evidence="3" type="ORF">SKC38_02420</name>
</gene>